<dbReference type="Gene3D" id="1.10.150.20">
    <property type="entry name" value="5' to 3' exonuclease, C-terminal subdomain"/>
    <property type="match status" value="1"/>
</dbReference>
<feature type="compositionally biased region" description="Polar residues" evidence="14">
    <location>
        <begin position="644"/>
        <end position="662"/>
    </location>
</feature>
<gene>
    <name evidence="16" type="ORF">DEA37_0015143</name>
</gene>
<evidence type="ECO:0000259" key="15">
    <source>
        <dbReference type="SMART" id="SM00485"/>
    </source>
</evidence>
<comment type="cofactor">
    <cofactor evidence="13">
        <name>Mg(2+)</name>
        <dbReference type="ChEBI" id="CHEBI:18420"/>
    </cofactor>
    <text evidence="13">Binds 2 magnesium ions per subunit. They probably participate in the reaction catalyzed by the enzyme. May bind an additional third magnesium ion after substrate binding.</text>
</comment>
<comment type="subcellular location">
    <subcellularLocation>
        <location evidence="1 13">Nucleus</location>
    </subcellularLocation>
</comment>
<evidence type="ECO:0000256" key="13">
    <source>
        <dbReference type="RuleBase" id="RU910737"/>
    </source>
</evidence>
<dbReference type="GO" id="GO:0006281">
    <property type="term" value="P:DNA repair"/>
    <property type="evidence" value="ECO:0007669"/>
    <property type="project" value="UniProtKB-KW"/>
</dbReference>
<dbReference type="GO" id="GO:0003677">
    <property type="term" value="F:DNA binding"/>
    <property type="evidence" value="ECO:0007669"/>
    <property type="project" value="UniProtKB-KW"/>
</dbReference>
<dbReference type="GO" id="GO:0005634">
    <property type="term" value="C:nucleus"/>
    <property type="evidence" value="ECO:0007669"/>
    <property type="project" value="UniProtKB-SubCell"/>
</dbReference>
<protein>
    <recommendedName>
        <fullName evidence="13">Exonuclease 1</fullName>
        <ecNumber evidence="13">3.1.-.-</ecNumber>
    </recommendedName>
</protein>
<dbReference type="SMART" id="SM00279">
    <property type="entry name" value="HhH2"/>
    <property type="match status" value="1"/>
</dbReference>
<feature type="region of interest" description="Disordered" evidence="14">
    <location>
        <begin position="616"/>
        <end position="698"/>
    </location>
</feature>
<evidence type="ECO:0000256" key="2">
    <source>
        <dbReference type="ARBA" id="ARBA00022722"/>
    </source>
</evidence>
<keyword evidence="8 13" id="KW-0460">Magnesium</keyword>
<dbReference type="Pfam" id="PF00752">
    <property type="entry name" value="XPG_N"/>
    <property type="match status" value="1"/>
</dbReference>
<keyword evidence="4" id="KW-0255">Endonuclease</keyword>
<dbReference type="InterPro" id="IPR006084">
    <property type="entry name" value="XPG/Rad2"/>
</dbReference>
<dbReference type="SMART" id="SM00485">
    <property type="entry name" value="XPGN"/>
    <property type="match status" value="1"/>
</dbReference>
<evidence type="ECO:0000256" key="11">
    <source>
        <dbReference type="ARBA" id="ARBA00023242"/>
    </source>
</evidence>
<evidence type="ECO:0000256" key="8">
    <source>
        <dbReference type="ARBA" id="ARBA00022842"/>
    </source>
</evidence>
<keyword evidence="13" id="KW-0267">Excision nuclease</keyword>
<evidence type="ECO:0000256" key="6">
    <source>
        <dbReference type="ARBA" id="ARBA00022801"/>
    </source>
</evidence>
<dbReference type="GO" id="GO:0017108">
    <property type="term" value="F:5'-flap endonuclease activity"/>
    <property type="evidence" value="ECO:0007669"/>
    <property type="project" value="TreeGrafter"/>
</dbReference>
<dbReference type="GO" id="GO:0004527">
    <property type="term" value="F:exonuclease activity"/>
    <property type="evidence" value="ECO:0007669"/>
    <property type="project" value="UniProtKB-KW"/>
</dbReference>
<keyword evidence="12" id="KW-0802">TPR repeat</keyword>
<organism evidence="16 17">
    <name type="scientific">Paragonimus westermani</name>
    <dbReference type="NCBI Taxonomy" id="34504"/>
    <lineage>
        <taxon>Eukaryota</taxon>
        <taxon>Metazoa</taxon>
        <taxon>Spiralia</taxon>
        <taxon>Lophotrochozoa</taxon>
        <taxon>Platyhelminthes</taxon>
        <taxon>Trematoda</taxon>
        <taxon>Digenea</taxon>
        <taxon>Plagiorchiida</taxon>
        <taxon>Troglotremata</taxon>
        <taxon>Troglotrematidae</taxon>
        <taxon>Paragonimus</taxon>
    </lineage>
</organism>
<dbReference type="PROSITE" id="PS50005">
    <property type="entry name" value="TPR"/>
    <property type="match status" value="1"/>
</dbReference>
<keyword evidence="17" id="KW-1185">Reference proteome</keyword>
<dbReference type="EMBL" id="QNGE01004608">
    <property type="protein sequence ID" value="KAA3672720.1"/>
    <property type="molecule type" value="Genomic_DNA"/>
</dbReference>
<dbReference type="InterPro" id="IPR006085">
    <property type="entry name" value="XPG_DNA_repair_N"/>
</dbReference>
<keyword evidence="3 13" id="KW-0479">Metal-binding</keyword>
<evidence type="ECO:0000256" key="3">
    <source>
        <dbReference type="ARBA" id="ARBA00022723"/>
    </source>
</evidence>
<dbReference type="InterPro" id="IPR019734">
    <property type="entry name" value="TPR_rpt"/>
</dbReference>
<dbReference type="Proteomes" id="UP000324629">
    <property type="component" value="Unassembled WGS sequence"/>
</dbReference>
<evidence type="ECO:0000256" key="10">
    <source>
        <dbReference type="ARBA" id="ARBA00023204"/>
    </source>
</evidence>
<keyword evidence="7 13" id="KW-0269">Exonuclease</keyword>
<dbReference type="InterPro" id="IPR008918">
    <property type="entry name" value="HhH2"/>
</dbReference>
<dbReference type="GO" id="GO:0046872">
    <property type="term" value="F:metal ion binding"/>
    <property type="evidence" value="ECO:0007669"/>
    <property type="project" value="UniProtKB-KW"/>
</dbReference>
<dbReference type="PANTHER" id="PTHR11081">
    <property type="entry name" value="FLAP ENDONUCLEASE FAMILY MEMBER"/>
    <property type="match status" value="1"/>
</dbReference>
<dbReference type="PROSITE" id="PS00841">
    <property type="entry name" value="XPG_1"/>
    <property type="match status" value="1"/>
</dbReference>
<keyword evidence="2 13" id="KW-0540">Nuclease</keyword>
<keyword evidence="11 13" id="KW-0539">Nucleus</keyword>
<keyword evidence="10 13" id="KW-0234">DNA repair</keyword>
<keyword evidence="5 13" id="KW-0227">DNA damage</keyword>
<comment type="caution">
    <text evidence="16">The sequence shown here is derived from an EMBL/GenBank/DDBJ whole genome shotgun (WGS) entry which is preliminary data.</text>
</comment>
<dbReference type="InterPro" id="IPR044752">
    <property type="entry name" value="PIN-like_EXO1"/>
</dbReference>
<dbReference type="FunFam" id="3.40.50.1010:FF:000111">
    <property type="entry name" value="Exonuclease 1"/>
    <property type="match status" value="1"/>
</dbReference>
<dbReference type="InterPro" id="IPR036279">
    <property type="entry name" value="5-3_exonuclease_C_sf"/>
</dbReference>
<dbReference type="InterPro" id="IPR029060">
    <property type="entry name" value="PIN-like_dom_sf"/>
</dbReference>
<evidence type="ECO:0000313" key="16">
    <source>
        <dbReference type="EMBL" id="KAA3672720.1"/>
    </source>
</evidence>
<evidence type="ECO:0000313" key="17">
    <source>
        <dbReference type="Proteomes" id="UP000324629"/>
    </source>
</evidence>
<evidence type="ECO:0000256" key="9">
    <source>
        <dbReference type="ARBA" id="ARBA00023125"/>
    </source>
</evidence>
<feature type="repeat" description="TPR" evidence="12">
    <location>
        <begin position="96"/>
        <end position="129"/>
    </location>
</feature>
<accession>A0A5J4NBG3</accession>
<feature type="domain" description="XPG N-terminal" evidence="15">
    <location>
        <begin position="1"/>
        <end position="99"/>
    </location>
</feature>
<feature type="region of interest" description="Disordered" evidence="14">
    <location>
        <begin position="814"/>
        <end position="850"/>
    </location>
</feature>
<dbReference type="Gene3D" id="3.40.50.1010">
    <property type="entry name" value="5'-nuclease"/>
    <property type="match status" value="1"/>
</dbReference>
<comment type="similarity">
    <text evidence="13">Belongs to the XPG/RAD2 endonuclease family. EXO1 subfamily.</text>
</comment>
<evidence type="ECO:0000256" key="14">
    <source>
        <dbReference type="SAM" id="MobiDB-lite"/>
    </source>
</evidence>
<keyword evidence="9 13" id="KW-0238">DNA-binding</keyword>
<dbReference type="PANTHER" id="PTHR11081:SF8">
    <property type="entry name" value="EXONUCLEASE 1"/>
    <property type="match status" value="1"/>
</dbReference>
<evidence type="ECO:0000256" key="12">
    <source>
        <dbReference type="PROSITE-ProRule" id="PRU00339"/>
    </source>
</evidence>
<dbReference type="SUPFAM" id="SSF47807">
    <property type="entry name" value="5' to 3' exonuclease, C-terminal subdomain"/>
    <property type="match status" value="1"/>
</dbReference>
<dbReference type="AlphaFoldDB" id="A0A5J4NBG3"/>
<keyword evidence="13" id="KW-0228">DNA excision</keyword>
<sequence length="866" mass="94971">MGITGLLPFLKKASCPVNIKEFAGYTAAVDVYCWLHKSSYACAMDLALGNPTDQYVRYTLKYLEMLLNANIKPILVFDGANLPSKAETESKRKESKEAYRKKAAEYLLQGNREAAQECFQRSVFVTPKMANQVLTVIFKLDLTGSGVLVAVTAGIGELCCGMRPGQFSDSTLRHMGILAGCDYFSGIPGIGLATAAKILRQTRLTDFRELLSKLGLYTNLSQAALTASIPSADCKQYAKSDKNDSLKRLHGSLIDAAVRAERTFRLQVIFDPLTRSQRRLTDPTPDDLTDEIRLSAQVDSGIDVDDKENLFAFAGKIESDSAKAFQIALGNVDFKTGEVLSGFDPDQTQIPIPAAVSRPRSESNLLDHFTRVRSNHAAVISSCSPSSVRPVLGVLGSGVSQAVHASSQPDKQRLRMSIWDKDFPLQKVWIHRRLNQIVGQPSVHCLSVASVSPVKEPSVIRNAATISTQDDDEGVLDDQFQSPITRQVRNVRIKSVHGKRLFVSNPSVHDKLNRLCKRPLLSDGLASSPKRERAAASSPCPLHVDSVTDILTTYRSTSYESITPSFHLPDRDLLPSTVISSSDYFPRKRFDLESSVLHTKHREDEVASALQNALDKDGVSDRLDPSRSPIFQRNPFRACPRPQTDCNLTSSMDYSVNPSSSVPLRPPLHNAPVLSDQASGTPPWSNERPTLDSSHFEKSPIFSSPVESSVLQLSATAADCDVAVDLCSSTSSPNLLDDVEEDDTGESTQLSPNFLNSHLSQPVAALIRPSVDTPNLFSSHFHGIASTEASPVLKSSDSLQVFARSAVDKTFLKSPVNRRSSNHVQRSKRQSSTSTGRARLSAPRTSSSNTSLDCYFAKWQFRDARR</sequence>
<feature type="compositionally biased region" description="Basic and acidic residues" evidence="14">
    <location>
        <begin position="616"/>
        <end position="625"/>
    </location>
</feature>
<keyword evidence="6 13" id="KW-0378">Hydrolase</keyword>
<evidence type="ECO:0000256" key="7">
    <source>
        <dbReference type="ARBA" id="ARBA00022839"/>
    </source>
</evidence>
<comment type="function">
    <text evidence="13">5'-&gt;3' double-stranded DNA exonuclease which may also possess a cryptic 3'-&gt;5' double-stranded DNA exonuclease activity. Functions in DNA mismatch repair.</text>
</comment>
<dbReference type="EC" id="3.1.-.-" evidence="13"/>
<name>A0A5J4NBG3_9TREM</name>
<dbReference type="PRINTS" id="PR00853">
    <property type="entry name" value="XPGRADSUPER"/>
</dbReference>
<evidence type="ECO:0000256" key="4">
    <source>
        <dbReference type="ARBA" id="ARBA00022759"/>
    </source>
</evidence>
<evidence type="ECO:0000256" key="1">
    <source>
        <dbReference type="ARBA" id="ARBA00004123"/>
    </source>
</evidence>
<reference evidence="16 17" key="1">
    <citation type="journal article" date="2019" name="Gigascience">
        <title>Whole-genome sequence of the oriental lung fluke Paragonimus westermani.</title>
        <authorList>
            <person name="Oey H."/>
            <person name="Zakrzewski M."/>
            <person name="Narain K."/>
            <person name="Devi K.R."/>
            <person name="Agatsuma T."/>
            <person name="Nawaratna S."/>
            <person name="Gobert G.N."/>
            <person name="Jones M.K."/>
            <person name="Ragan M.A."/>
            <person name="McManus D.P."/>
            <person name="Krause L."/>
        </authorList>
    </citation>
    <scope>NUCLEOTIDE SEQUENCE [LARGE SCALE GENOMIC DNA]</scope>
    <source>
        <strain evidence="16 17">IND2009</strain>
    </source>
</reference>
<dbReference type="InterPro" id="IPR019974">
    <property type="entry name" value="XPG_CS"/>
</dbReference>
<dbReference type="CDD" id="cd09857">
    <property type="entry name" value="PIN_EXO1"/>
    <property type="match status" value="1"/>
</dbReference>
<proteinExistence type="inferred from homology"/>
<evidence type="ECO:0000256" key="5">
    <source>
        <dbReference type="ARBA" id="ARBA00022763"/>
    </source>
</evidence>
<dbReference type="SUPFAM" id="SSF88723">
    <property type="entry name" value="PIN domain-like"/>
    <property type="match status" value="1"/>
</dbReference>
<feature type="compositionally biased region" description="Polar residues" evidence="14">
    <location>
        <begin position="676"/>
        <end position="693"/>
    </location>
</feature>
<feature type="compositionally biased region" description="Polar residues" evidence="14">
    <location>
        <begin position="817"/>
        <end position="836"/>
    </location>
</feature>